<dbReference type="PANTHER" id="PTHR33099:SF7">
    <property type="entry name" value="MYND-TYPE DOMAIN-CONTAINING PROTEIN"/>
    <property type="match status" value="1"/>
</dbReference>
<dbReference type="PROSITE" id="PS51471">
    <property type="entry name" value="FE2OG_OXY"/>
    <property type="match status" value="1"/>
</dbReference>
<dbReference type="KEGG" id="mph:MLP_43850"/>
<organism evidence="2 3">
    <name type="scientific">Microlunatus phosphovorus (strain ATCC 700054 / DSM 10555 / JCM 9379 / NBRC 101784 / NCIMB 13414 / VKM Ac-1990 / NM-1)</name>
    <dbReference type="NCBI Taxonomy" id="1032480"/>
    <lineage>
        <taxon>Bacteria</taxon>
        <taxon>Bacillati</taxon>
        <taxon>Actinomycetota</taxon>
        <taxon>Actinomycetes</taxon>
        <taxon>Propionibacteriales</taxon>
        <taxon>Propionibacteriaceae</taxon>
        <taxon>Microlunatus</taxon>
    </lineage>
</organism>
<dbReference type="PANTHER" id="PTHR33099">
    <property type="entry name" value="FE2OG DIOXYGENASE DOMAIN-CONTAINING PROTEIN"/>
    <property type="match status" value="1"/>
</dbReference>
<protein>
    <recommendedName>
        <fullName evidence="1">Fe2OG dioxygenase domain-containing protein</fullName>
    </recommendedName>
</protein>
<dbReference type="InterPro" id="IPR005123">
    <property type="entry name" value="Oxoglu/Fe-dep_dioxygenase_dom"/>
</dbReference>
<feature type="domain" description="Fe2OG dioxygenase" evidence="1">
    <location>
        <begin position="133"/>
        <end position="226"/>
    </location>
</feature>
<dbReference type="InterPro" id="IPR044862">
    <property type="entry name" value="Pro_4_hyd_alph_FE2OG_OXY"/>
</dbReference>
<dbReference type="Gene3D" id="2.60.120.620">
    <property type="entry name" value="q2cbj1_9rhob like domain"/>
    <property type="match status" value="1"/>
</dbReference>
<evidence type="ECO:0000313" key="3">
    <source>
        <dbReference type="Proteomes" id="UP000007947"/>
    </source>
</evidence>
<accession>F5XSZ1</accession>
<dbReference type="Proteomes" id="UP000007947">
    <property type="component" value="Chromosome"/>
</dbReference>
<evidence type="ECO:0000313" key="2">
    <source>
        <dbReference type="EMBL" id="BAK37399.1"/>
    </source>
</evidence>
<proteinExistence type="predicted"/>
<dbReference type="STRING" id="1032480.MLP_43850"/>
<dbReference type="eggNOG" id="COG3751">
    <property type="taxonomic scope" value="Bacteria"/>
</dbReference>
<gene>
    <name evidence="2" type="ordered locus">MLP_43850</name>
</gene>
<name>F5XSZ1_MICPN</name>
<reference evidence="2 3" key="1">
    <citation type="submission" date="2011-05" db="EMBL/GenBank/DDBJ databases">
        <title>Whole genome sequence of Microlunatus phosphovorus NM-1.</title>
        <authorList>
            <person name="Hosoyama A."/>
            <person name="Sasaki K."/>
            <person name="Harada T."/>
            <person name="Igarashi R."/>
            <person name="Kawakoshi A."/>
            <person name="Sasagawa M."/>
            <person name="Fukada J."/>
            <person name="Nakamura S."/>
            <person name="Katano Y."/>
            <person name="Hanada S."/>
            <person name="Kamagata Y."/>
            <person name="Nakamura N."/>
            <person name="Yamazaki S."/>
            <person name="Fujita N."/>
        </authorList>
    </citation>
    <scope>NUCLEOTIDE SEQUENCE [LARGE SCALE GENOMIC DNA]</scope>
    <source>
        <strain evidence="3">ATCC 700054 / DSM 10555 / JCM 9379 / NBRC 101784 / NCIMB 13414 / VKM Ac-1990 / NM-1</strain>
    </source>
</reference>
<evidence type="ECO:0000259" key="1">
    <source>
        <dbReference type="PROSITE" id="PS51471"/>
    </source>
</evidence>
<keyword evidence="3" id="KW-1185">Reference proteome</keyword>
<dbReference type="AlphaFoldDB" id="F5XSZ1"/>
<sequence>MRSTTTCSEGVGRLSVVVKSAREQIALLLRGDETAGSFSAETSAPVAGVTLSVAGVGPVRLPVGAPQERKLVSAAQPAMFGLGEETLTDTSVRDTWELTADQVSLGGEWDGLLDAALAEVHEGLGLPRGARLRAELHALLVYGPDQFFAPHQDSEKDDEMVATLVVSLPSVHTGGELVVSHGGESRTYRHTDRNKIGFVAFYADCIHEVRPVRTGRRVTLTFNLLVSRDSEAAVDPDDELAGLVGEHFATPVTRRWSEKTSPPPNRLVVLLDHQYSERGLAGIRLKGRDVEWVGRLRAAAGKAGCRHAFALAEIKQTWNAYEDDRPRRYRYHDDEDEDSSESYEVGDLIDDEISLGWWKRAGTAEGEQISLYVNESEVCAVTPTASLTPYESEYEGYMGNYGNTVDRWYRRAAIVLWPQERDFIARAEADLPAAIAELDARLNNGEDREQARADARELVGLLGNGSTSLLPSLLPVADALDEAELAHELLARLSGEGLTAECAAALAAASERYGDAWTRRIVESWFSVGGYHHGLWGWVNGTLPSLAAALRRIGADSVVVHLCRRIWANLSVSITAGLVPGPQARAARMAPLVAPSAALFTTADAEQVVEFVAALAACGDGVLDLELPLLRSLGTNVSSSLVDDAVRRLEGLLTVPPRSADDWSIVWSGCGCELCGTLQDFLADRSVTELDWPLRTDRRQHIHQRIDAAEFPVTHRTIRKGSPYTLRLAKQRDLHAREAEQRRQLMADLAWLRREPWSGES</sequence>
<dbReference type="EMBL" id="AP012204">
    <property type="protein sequence ID" value="BAK37399.1"/>
    <property type="molecule type" value="Genomic_DNA"/>
</dbReference>
<dbReference type="HOGENOM" id="CLU_007520_1_1_11"/>
<dbReference type="Pfam" id="PF13640">
    <property type="entry name" value="2OG-FeII_Oxy_3"/>
    <property type="match status" value="1"/>
</dbReference>